<dbReference type="NCBIfam" id="NF001399">
    <property type="entry name" value="PRK00283.1"/>
    <property type="match status" value="1"/>
</dbReference>
<keyword evidence="2 9" id="KW-0963">Cytoplasm</keyword>
<dbReference type="GO" id="GO:0003677">
    <property type="term" value="F:DNA binding"/>
    <property type="evidence" value="ECO:0007669"/>
    <property type="project" value="UniProtKB-UniRule"/>
</dbReference>
<dbReference type="InterPro" id="IPR013762">
    <property type="entry name" value="Integrase-like_cat_sf"/>
</dbReference>
<dbReference type="InterPro" id="IPR011010">
    <property type="entry name" value="DNA_brk_join_enz"/>
</dbReference>
<dbReference type="InterPro" id="IPR044068">
    <property type="entry name" value="CB"/>
</dbReference>
<evidence type="ECO:0000256" key="2">
    <source>
        <dbReference type="ARBA" id="ARBA00022490"/>
    </source>
</evidence>
<evidence type="ECO:0000256" key="6">
    <source>
        <dbReference type="ARBA" id="ARBA00023125"/>
    </source>
</evidence>
<feature type="active site" evidence="9">
    <location>
        <position position="269"/>
    </location>
</feature>
<dbReference type="HAMAP" id="MF_01808">
    <property type="entry name" value="Recomb_XerC_XerD"/>
    <property type="match status" value="1"/>
</dbReference>
<keyword evidence="7 9" id="KW-0233">DNA recombination</keyword>
<dbReference type="GO" id="GO:0009037">
    <property type="term" value="F:tyrosine-based site-specific recombinase activity"/>
    <property type="evidence" value="ECO:0007669"/>
    <property type="project" value="UniProtKB-UniRule"/>
</dbReference>
<comment type="similarity">
    <text evidence="9">Belongs to the 'phage' integrase family. XerC subfamily.</text>
</comment>
<dbReference type="InterPro" id="IPR004107">
    <property type="entry name" value="Integrase_SAM-like_N"/>
</dbReference>
<dbReference type="SUPFAM" id="SSF56349">
    <property type="entry name" value="DNA breaking-rejoining enzymes"/>
    <property type="match status" value="1"/>
</dbReference>
<dbReference type="Pfam" id="PF00589">
    <property type="entry name" value="Phage_integrase"/>
    <property type="match status" value="1"/>
</dbReference>
<keyword evidence="4 9" id="KW-0159">Chromosome partition</keyword>
<name>A0A1G9LNI2_9ACTN</name>
<feature type="active site" evidence="9">
    <location>
        <position position="246"/>
    </location>
</feature>
<organism evidence="12 13">
    <name type="scientific">Tessaracoccus oleiagri</name>
    <dbReference type="NCBI Taxonomy" id="686624"/>
    <lineage>
        <taxon>Bacteria</taxon>
        <taxon>Bacillati</taxon>
        <taxon>Actinomycetota</taxon>
        <taxon>Actinomycetes</taxon>
        <taxon>Propionibacteriales</taxon>
        <taxon>Propionibacteriaceae</taxon>
        <taxon>Tessaracoccus</taxon>
    </lineage>
</organism>
<keyword evidence="6 9" id="KW-0238">DNA-binding</keyword>
<dbReference type="STRING" id="686624.SAMN04488242_2200"/>
<dbReference type="Gene3D" id="1.10.150.130">
    <property type="match status" value="1"/>
</dbReference>
<dbReference type="RefSeq" id="WP_093252063.1">
    <property type="nucleotide sequence ID" value="NZ_FNGP01000004.1"/>
</dbReference>
<dbReference type="GO" id="GO:0007059">
    <property type="term" value="P:chromosome segregation"/>
    <property type="evidence" value="ECO:0007669"/>
    <property type="project" value="UniProtKB-UniRule"/>
</dbReference>
<comment type="subcellular location">
    <subcellularLocation>
        <location evidence="1 9">Cytoplasm</location>
    </subcellularLocation>
</comment>
<evidence type="ECO:0000259" key="10">
    <source>
        <dbReference type="PROSITE" id="PS51898"/>
    </source>
</evidence>
<feature type="active site" evidence="9">
    <location>
        <position position="149"/>
    </location>
</feature>
<dbReference type="Pfam" id="PF02899">
    <property type="entry name" value="Phage_int_SAM_1"/>
    <property type="match status" value="1"/>
</dbReference>
<dbReference type="PROSITE" id="PS51898">
    <property type="entry name" value="TYR_RECOMBINASE"/>
    <property type="match status" value="1"/>
</dbReference>
<feature type="active site" evidence="9">
    <location>
        <position position="243"/>
    </location>
</feature>
<proteinExistence type="inferred from homology"/>
<evidence type="ECO:0000256" key="9">
    <source>
        <dbReference type="HAMAP-Rule" id="MF_01808"/>
    </source>
</evidence>
<feature type="active site" description="O-(3'-phospho-DNA)-tyrosine intermediate" evidence="9">
    <location>
        <position position="278"/>
    </location>
</feature>
<evidence type="ECO:0000259" key="11">
    <source>
        <dbReference type="PROSITE" id="PS51900"/>
    </source>
</evidence>
<comment type="subunit">
    <text evidence="9">Forms a cyclic heterotetrameric complex composed of two molecules of XerC and two molecules of XerD.</text>
</comment>
<dbReference type="Gene3D" id="1.10.443.10">
    <property type="entry name" value="Intergrase catalytic core"/>
    <property type="match status" value="1"/>
</dbReference>
<keyword evidence="8 9" id="KW-0131">Cell cycle</keyword>
<sequence>MSAWEGLLAEYEEHLRADRGLSEHTVRAYLGDLRDLAAHAPDPRRVTLAALRSWLAGMASGGVASATVQRRVACIRGFFGWARREGFVDADPAARLQAPKRGRRLPKVITRSAVDEVMEAAAARLADADDPVAARDLAIVELLYSSGLRVSELVGIGTADVDLDGRVVRVMGKGGKERVVPIGVPAARAVDAWLARRPEIATEKSPDRLFLGARGGPLDPRVARRVVHGATAAAGPGAEIGPHGLRHAMATHLLDGGADLRSVQEMLGHASVGTTQVYTHVSSERLREAFRQAHPRA</sequence>
<dbReference type="PANTHER" id="PTHR30349">
    <property type="entry name" value="PHAGE INTEGRASE-RELATED"/>
    <property type="match status" value="1"/>
</dbReference>
<evidence type="ECO:0000256" key="4">
    <source>
        <dbReference type="ARBA" id="ARBA00022829"/>
    </source>
</evidence>
<comment type="function">
    <text evidence="9">Site-specific tyrosine recombinase, which acts by catalyzing the cutting and rejoining of the recombining DNA molecules. The XerC-XerD complex is essential to convert dimers of the bacterial chromosome into monomers to permit their segregation at cell division. It also contributes to the segregational stability of plasmids.</text>
</comment>
<evidence type="ECO:0000256" key="7">
    <source>
        <dbReference type="ARBA" id="ARBA00023172"/>
    </source>
</evidence>
<dbReference type="CDD" id="cd00798">
    <property type="entry name" value="INT_XerDC_C"/>
    <property type="match status" value="1"/>
</dbReference>
<dbReference type="PANTHER" id="PTHR30349:SF77">
    <property type="entry name" value="TYROSINE RECOMBINASE XERC"/>
    <property type="match status" value="1"/>
</dbReference>
<dbReference type="InterPro" id="IPR023009">
    <property type="entry name" value="Tyrosine_recombinase_XerC/XerD"/>
</dbReference>
<reference evidence="12 13" key="1">
    <citation type="submission" date="2016-10" db="EMBL/GenBank/DDBJ databases">
        <authorList>
            <person name="de Groot N.N."/>
        </authorList>
    </citation>
    <scope>NUCLEOTIDE SEQUENCE [LARGE SCALE GENOMIC DNA]</scope>
    <source>
        <strain evidence="12 13">CGMCC 1.9159</strain>
    </source>
</reference>
<dbReference type="PROSITE" id="PS51900">
    <property type="entry name" value="CB"/>
    <property type="match status" value="1"/>
</dbReference>
<dbReference type="AlphaFoldDB" id="A0A1G9LNI2"/>
<evidence type="ECO:0000256" key="8">
    <source>
        <dbReference type="ARBA" id="ARBA00023306"/>
    </source>
</evidence>
<dbReference type="GO" id="GO:0051301">
    <property type="term" value="P:cell division"/>
    <property type="evidence" value="ECO:0007669"/>
    <property type="project" value="UniProtKB-KW"/>
</dbReference>
<feature type="domain" description="Core-binding (CB)" evidence="11">
    <location>
        <begin position="2"/>
        <end position="83"/>
    </location>
</feature>
<keyword evidence="13" id="KW-1185">Reference proteome</keyword>
<dbReference type="InterPro" id="IPR050090">
    <property type="entry name" value="Tyrosine_recombinase_XerCD"/>
</dbReference>
<dbReference type="InterPro" id="IPR010998">
    <property type="entry name" value="Integrase_recombinase_N"/>
</dbReference>
<dbReference type="InterPro" id="IPR002104">
    <property type="entry name" value="Integrase_catalytic"/>
</dbReference>
<feature type="domain" description="Tyr recombinase" evidence="10">
    <location>
        <begin position="104"/>
        <end position="291"/>
    </location>
</feature>
<dbReference type="EMBL" id="FNGP01000004">
    <property type="protein sequence ID" value="SDL63433.1"/>
    <property type="molecule type" value="Genomic_DNA"/>
</dbReference>
<evidence type="ECO:0000256" key="1">
    <source>
        <dbReference type="ARBA" id="ARBA00004496"/>
    </source>
</evidence>
<accession>A0A1G9LNI2</accession>
<dbReference type="OrthoDB" id="9801717at2"/>
<evidence type="ECO:0000313" key="12">
    <source>
        <dbReference type="EMBL" id="SDL63433.1"/>
    </source>
</evidence>
<dbReference type="GO" id="GO:0006313">
    <property type="term" value="P:DNA transposition"/>
    <property type="evidence" value="ECO:0007669"/>
    <property type="project" value="UniProtKB-UniRule"/>
</dbReference>
<dbReference type="GO" id="GO:0005737">
    <property type="term" value="C:cytoplasm"/>
    <property type="evidence" value="ECO:0007669"/>
    <property type="project" value="UniProtKB-SubCell"/>
</dbReference>
<evidence type="ECO:0000256" key="3">
    <source>
        <dbReference type="ARBA" id="ARBA00022618"/>
    </source>
</evidence>
<evidence type="ECO:0000256" key="5">
    <source>
        <dbReference type="ARBA" id="ARBA00022908"/>
    </source>
</evidence>
<dbReference type="Proteomes" id="UP000199475">
    <property type="component" value="Unassembled WGS sequence"/>
</dbReference>
<keyword evidence="3 9" id="KW-0132">Cell division</keyword>
<protein>
    <recommendedName>
        <fullName evidence="9">Tyrosine recombinase XerC</fullName>
    </recommendedName>
</protein>
<keyword evidence="5 9" id="KW-0229">DNA integration</keyword>
<evidence type="ECO:0000313" key="13">
    <source>
        <dbReference type="Proteomes" id="UP000199475"/>
    </source>
</evidence>
<feature type="active site" evidence="9">
    <location>
        <position position="173"/>
    </location>
</feature>
<gene>
    <name evidence="9" type="primary">xerC</name>
    <name evidence="12" type="ORF">SAMN04488242_2200</name>
</gene>